<comment type="caution">
    <text evidence="14">The sequence shown here is derived from an EMBL/GenBank/DDBJ whole genome shotgun (WGS) entry which is preliminary data.</text>
</comment>
<evidence type="ECO:0000259" key="13">
    <source>
        <dbReference type="PROSITE" id="PS50026"/>
    </source>
</evidence>
<dbReference type="GO" id="GO:0005576">
    <property type="term" value="C:extracellular region"/>
    <property type="evidence" value="ECO:0007669"/>
    <property type="project" value="UniProtKB-SubCell"/>
</dbReference>
<evidence type="ECO:0000256" key="10">
    <source>
        <dbReference type="PROSITE-ProRule" id="PRU00076"/>
    </source>
</evidence>
<dbReference type="PROSITE" id="PS01186">
    <property type="entry name" value="EGF_2"/>
    <property type="match status" value="1"/>
</dbReference>
<comment type="subcellular location">
    <subcellularLocation>
        <location evidence="2">Secreted</location>
    </subcellularLocation>
</comment>
<feature type="signal peptide" evidence="12">
    <location>
        <begin position="1"/>
        <end position="30"/>
    </location>
</feature>
<dbReference type="CDD" id="cd00055">
    <property type="entry name" value="EGF_Lam"/>
    <property type="match status" value="1"/>
</dbReference>
<dbReference type="GO" id="GO:0046872">
    <property type="term" value="F:metal ion binding"/>
    <property type="evidence" value="ECO:0007669"/>
    <property type="project" value="UniProtKB-KW"/>
</dbReference>
<dbReference type="Pfam" id="PF17973">
    <property type="entry name" value="bMG10"/>
    <property type="match status" value="1"/>
</dbReference>
<reference evidence="14 15" key="1">
    <citation type="journal article" date="2024" name="Nat. Commun.">
        <title>Phylogenomics reveals the evolutionary origins of lichenization in chlorophyte algae.</title>
        <authorList>
            <person name="Puginier C."/>
            <person name="Libourel C."/>
            <person name="Otte J."/>
            <person name="Skaloud P."/>
            <person name="Haon M."/>
            <person name="Grisel S."/>
            <person name="Petersen M."/>
            <person name="Berrin J.G."/>
            <person name="Delaux P.M."/>
            <person name="Dal Grande F."/>
            <person name="Keller J."/>
        </authorList>
    </citation>
    <scope>NUCLEOTIDE SEQUENCE [LARGE SCALE GENOMIC DNA]</scope>
    <source>
        <strain evidence="14 15">SAG 2043</strain>
    </source>
</reference>
<gene>
    <name evidence="14" type="ORF">WJX72_011244</name>
</gene>
<feature type="region of interest" description="Disordered" evidence="11">
    <location>
        <begin position="690"/>
        <end position="781"/>
    </location>
</feature>
<organism evidence="14 15">
    <name type="scientific">[Myrmecia] bisecta</name>
    <dbReference type="NCBI Taxonomy" id="41462"/>
    <lineage>
        <taxon>Eukaryota</taxon>
        <taxon>Viridiplantae</taxon>
        <taxon>Chlorophyta</taxon>
        <taxon>core chlorophytes</taxon>
        <taxon>Trebouxiophyceae</taxon>
        <taxon>Trebouxiales</taxon>
        <taxon>Trebouxiaceae</taxon>
        <taxon>Myrmecia</taxon>
    </lineage>
</organism>
<dbReference type="SMART" id="SM01360">
    <property type="entry name" value="A2M"/>
    <property type="match status" value="1"/>
</dbReference>
<evidence type="ECO:0000256" key="4">
    <source>
        <dbReference type="ARBA" id="ARBA00022670"/>
    </source>
</evidence>
<keyword evidence="10" id="KW-1015">Disulfide bond</keyword>
<evidence type="ECO:0000256" key="11">
    <source>
        <dbReference type="SAM" id="MobiDB-lite"/>
    </source>
</evidence>
<dbReference type="InterPro" id="IPR041246">
    <property type="entry name" value="Bact_MG10"/>
</dbReference>
<keyword evidence="15" id="KW-1185">Reference proteome</keyword>
<dbReference type="Pfam" id="PF00207">
    <property type="entry name" value="A2M"/>
    <property type="match status" value="1"/>
</dbReference>
<keyword evidence="9" id="KW-0482">Metalloprotease</keyword>
<keyword evidence="7" id="KW-0378">Hydrolase</keyword>
<dbReference type="InterPro" id="IPR000742">
    <property type="entry name" value="EGF"/>
</dbReference>
<evidence type="ECO:0000256" key="6">
    <source>
        <dbReference type="ARBA" id="ARBA00022729"/>
    </source>
</evidence>
<accession>A0AAW1PHA9</accession>
<feature type="disulfide bond" evidence="10">
    <location>
        <begin position="2093"/>
        <end position="2102"/>
    </location>
</feature>
<dbReference type="GO" id="GO:0006508">
    <property type="term" value="P:proteolysis"/>
    <property type="evidence" value="ECO:0007669"/>
    <property type="project" value="UniProtKB-KW"/>
</dbReference>
<name>A0AAW1PHA9_9CHLO</name>
<keyword evidence="10" id="KW-0245">EGF-like domain</keyword>
<comment type="cofactor">
    <cofactor evidence="1">
        <name>Zn(2+)</name>
        <dbReference type="ChEBI" id="CHEBI:29105"/>
    </cofactor>
</comment>
<keyword evidence="5" id="KW-0479">Metal-binding</keyword>
<keyword evidence="6 12" id="KW-0732">Signal</keyword>
<keyword evidence="8" id="KW-0862">Zinc</keyword>
<feature type="chain" id="PRO_5043743902" description="EGF-like domain-containing protein" evidence="12">
    <location>
        <begin position="31"/>
        <end position="2108"/>
    </location>
</feature>
<dbReference type="Gene3D" id="2.60.40.3710">
    <property type="match status" value="1"/>
</dbReference>
<evidence type="ECO:0000313" key="15">
    <source>
        <dbReference type="Proteomes" id="UP001489004"/>
    </source>
</evidence>
<evidence type="ECO:0000256" key="8">
    <source>
        <dbReference type="ARBA" id="ARBA00022833"/>
    </source>
</evidence>
<keyword evidence="3" id="KW-0964">Secreted</keyword>
<feature type="compositionally biased region" description="Low complexity" evidence="11">
    <location>
        <begin position="713"/>
        <end position="781"/>
    </location>
</feature>
<evidence type="ECO:0000256" key="1">
    <source>
        <dbReference type="ARBA" id="ARBA00001947"/>
    </source>
</evidence>
<evidence type="ECO:0000256" key="5">
    <source>
        <dbReference type="ARBA" id="ARBA00022723"/>
    </source>
</evidence>
<evidence type="ECO:0000256" key="2">
    <source>
        <dbReference type="ARBA" id="ARBA00004613"/>
    </source>
</evidence>
<keyword evidence="4" id="KW-0645">Protease</keyword>
<dbReference type="PANTHER" id="PTHR13062:SF12">
    <property type="entry name" value="ALPHA-2-MACROGLOBULIN DOMAIN-CONTAINING PROTEIN"/>
    <property type="match status" value="1"/>
</dbReference>
<protein>
    <recommendedName>
        <fullName evidence="13">EGF-like domain-containing protein</fullName>
    </recommendedName>
</protein>
<dbReference type="GO" id="GO:0008237">
    <property type="term" value="F:metallopeptidase activity"/>
    <property type="evidence" value="ECO:0007669"/>
    <property type="project" value="UniProtKB-KW"/>
</dbReference>
<dbReference type="InterPro" id="IPR001599">
    <property type="entry name" value="Macroglobln_a2"/>
</dbReference>
<feature type="domain" description="EGF-like" evidence="13">
    <location>
        <begin position="2069"/>
        <end position="2103"/>
    </location>
</feature>
<sequence>MRPTQVAGSNSRMWLLSVATLLLAVSSAEGAAFLEDQLPLTILQTTPVQLADAAGGQQTKPITVTGRQALTVVYSRAVIALGSDFGVAALPASQIPFTFSKAIPGDWRWVTTYIARWDPAVDWPTDLNITLNWNTNLTAYDGATLQLNSTLPVQLTTALLSMTLRQVNYALVLPAGTAYNALAGPLAKDLRVPFYGLRTFRLPFNTDPKAYPTAQSALDTGNGLSYRRLSMWLPHGLANSTSLGDLQSAITLEEVPFGVSSGAAGTAVPFNLSRTSAGTLRLDAPLQPSTQYRISVADSPNVKDGFGLPLKASTARFFMSKVSDVFAEPAFSGSGAMVEAGTNWGGKWPVITQGQPADRQSLSAWPVTPAGLPGAISAWTNSTALTPLLGAASGSVKASGLDGASLLELDAAKALASSGVALLQDCCSPNSLPGDTYAYQPVWLTEADMSAAFLTAGPNITAWVTSLADGAPISGAAVSFYTASSYSAVRLVANGTTDGNGTVTVSLGQALASAPDLANNGLTAVVQRMGDNAKGRLLVVNNVATSLSASAGDNVKGALVIDRLLAKPGEAVYVQGYILSQSGATLSPAQQQNARLEIPDLWTNSANTYPEPDPIQIPVTIDPTYGSFNATVIVPSTASPGLHHIQLVWGGQPAATTTPSGVTAVPLTGSAAATMANTGVNGGIVAPTTTTTLGARPNSGRKLAQASGVAPIRVSPAAPTSPPSARRSPSPSPSSRAGSPPRAVSPPSTSSPSSSSKVAGGGASRSVVPPKGTTQPATPQTLATISVTVGDPRPPTAALTLTAPTWSKYGDVVPVHVHAESYIGATVGGAQMQLSWKIGSFAASNQSVTVDAQGDADVPIDLAALNSTVADMIAGRTDQALAITVNWVGPTRELITQTASVRLAKDELSVALVPSLTTDLPGVEFGVYATVTSIATLLPVGGLPVSLQLYRNRTDAAGNETAALDAVPASGCKVQSGDKAALSSCRVKLPAIGSFVMEGCLPANGTAVPICARLGLGRNLSSWQALPLSQAPNVQQLQASISVPDQQRSFPSSITINPGPQTDLSAGNLTAVDNGLAVLAPGDSAAVQVSVQLPKGFSALPGASAIATVIIVDKAILDQVPYPLPDLSQPLALDLSQSIGSVTSLDSGLIAPFAIQNMTAVNLRRLSLDPWLNPDTTVLPGSPVYSYGSQSSAAVDTPDAAYLARYVTQLTVFPNSFNPGVLLFEGESGAGGGLARTSTKTQSGVAMPTAALASNAVFAAAAAPSPASDSAAGGGGGQSAPTPRIQAAFVPTVLVQTVSVDANGMARVNFTAPQKLSTYVVRAYTATSTAQYSSSEAQVQVARQISLTPSAPRLVRVGDTFEAGVVVTLRSTAADSLPVRVDLSGIDAASPIKLSDGGFTTSGLTINSTSPTEVRFRFVAAAIGSANLTLSVTSQGGAADSLQITIPVEGLQESVRVASSFAVQAVLPNATAAAGPFQGSAQEGLALPAAAPGSGSIDIVAGVGHLPAVKAIAADLAEDQPDRDADYRATWALATLLGRSILELYEGQSDAGDAVLTAVNASASAAATHLANLTDPTYGLLYSPTQPGFLPPQSADVHLNAWGLWITSQIGKSSQLDAAVLQLRPIWQTAMITQLLKDAEYSRRQYGMPYGGLEQLAEVHLVLGPGWLPAVCPATGPCSTKQVQADLSMDRVEQGLEDKLSLSGQAIAALAWLADGSPASLDKALRAVRLYMSDIRVGGRTAYIASSPGGQYPAGLESQALALLAANQVLSGNTTANPLVEKLANYVAARQGYNGAGPIPFAFGGELAAAAMLALQEYDLSKGSILPDMTLQVQSGNVTLLNASFQGLSSPDTVTNNVSWSALDLPAPEPVTFAAVGRGEASVALSLDFIPNATFPFPIYHGLQVERIIRLTDPANLTGPPIGPALATIPLGSIVAFTVRLTTPDKMGPSELHVLMPGGLEPLDPNINTALGSSCVLANLGISFSWWPWPVCPVQETLPAVVTFKYQRLLPGSQEVTFRAVAASVGQWSLPPAKAFVTDQPEVMGLSAAGSLEVCDGCTAQPVPAAATPSKACPRNCSGAGGLCNLDTGVCLCNPGYAGDDCSQVTIF</sequence>
<dbReference type="EMBL" id="JALJOR010000011">
    <property type="protein sequence ID" value="KAK9809200.1"/>
    <property type="molecule type" value="Genomic_DNA"/>
</dbReference>
<dbReference type="GO" id="GO:0004866">
    <property type="term" value="F:endopeptidase inhibitor activity"/>
    <property type="evidence" value="ECO:0007669"/>
    <property type="project" value="InterPro"/>
</dbReference>
<dbReference type="PANTHER" id="PTHR13062">
    <property type="entry name" value="COLLAGENASE"/>
    <property type="match status" value="1"/>
</dbReference>
<dbReference type="PROSITE" id="PS00022">
    <property type="entry name" value="EGF_1"/>
    <property type="match status" value="1"/>
</dbReference>
<evidence type="ECO:0000256" key="12">
    <source>
        <dbReference type="SAM" id="SignalP"/>
    </source>
</evidence>
<evidence type="ECO:0000256" key="9">
    <source>
        <dbReference type="ARBA" id="ARBA00023049"/>
    </source>
</evidence>
<evidence type="ECO:0000256" key="7">
    <source>
        <dbReference type="ARBA" id="ARBA00022801"/>
    </source>
</evidence>
<dbReference type="InterPro" id="IPR002049">
    <property type="entry name" value="LE_dom"/>
</dbReference>
<comment type="caution">
    <text evidence="10">Lacks conserved residue(s) required for the propagation of feature annotation.</text>
</comment>
<evidence type="ECO:0000256" key="3">
    <source>
        <dbReference type="ARBA" id="ARBA00022525"/>
    </source>
</evidence>
<dbReference type="PROSITE" id="PS50026">
    <property type="entry name" value="EGF_3"/>
    <property type="match status" value="1"/>
</dbReference>
<dbReference type="Proteomes" id="UP001489004">
    <property type="component" value="Unassembled WGS sequence"/>
</dbReference>
<evidence type="ECO:0000313" key="14">
    <source>
        <dbReference type="EMBL" id="KAK9809200.1"/>
    </source>
</evidence>
<proteinExistence type="predicted"/>